<dbReference type="Proteomes" id="UP001515480">
    <property type="component" value="Unassembled WGS sequence"/>
</dbReference>
<dbReference type="AlphaFoldDB" id="A0AB34JGK3"/>
<evidence type="ECO:0000313" key="1">
    <source>
        <dbReference type="EMBL" id="KAL1520653.1"/>
    </source>
</evidence>
<evidence type="ECO:0000313" key="2">
    <source>
        <dbReference type="Proteomes" id="UP001515480"/>
    </source>
</evidence>
<accession>A0AB34JGK3</accession>
<proteinExistence type="predicted"/>
<gene>
    <name evidence="1" type="ORF">AB1Y20_022225</name>
</gene>
<reference evidence="1 2" key="1">
    <citation type="journal article" date="2024" name="Science">
        <title>Giant polyketide synthase enzymes in the biosynthesis of giant marine polyether toxins.</title>
        <authorList>
            <person name="Fallon T.R."/>
            <person name="Shende V.V."/>
            <person name="Wierzbicki I.H."/>
            <person name="Pendleton A.L."/>
            <person name="Watervoot N.F."/>
            <person name="Auber R.P."/>
            <person name="Gonzalez D.J."/>
            <person name="Wisecaver J.H."/>
            <person name="Moore B.S."/>
        </authorList>
    </citation>
    <scope>NUCLEOTIDE SEQUENCE [LARGE SCALE GENOMIC DNA]</scope>
    <source>
        <strain evidence="1 2">12B1</strain>
    </source>
</reference>
<name>A0AB34JGK3_PRYPA</name>
<dbReference type="InterPro" id="IPR015797">
    <property type="entry name" value="NUDIX_hydrolase-like_dom_sf"/>
</dbReference>
<keyword evidence="2" id="KW-1185">Reference proteome</keyword>
<dbReference type="EMBL" id="JBGBPQ010000008">
    <property type="protein sequence ID" value="KAL1520653.1"/>
    <property type="molecule type" value="Genomic_DNA"/>
</dbReference>
<organism evidence="1 2">
    <name type="scientific">Prymnesium parvum</name>
    <name type="common">Toxic golden alga</name>
    <dbReference type="NCBI Taxonomy" id="97485"/>
    <lineage>
        <taxon>Eukaryota</taxon>
        <taxon>Haptista</taxon>
        <taxon>Haptophyta</taxon>
        <taxon>Prymnesiophyceae</taxon>
        <taxon>Prymnesiales</taxon>
        <taxon>Prymnesiaceae</taxon>
        <taxon>Prymnesium</taxon>
    </lineage>
</organism>
<evidence type="ECO:0008006" key="3">
    <source>
        <dbReference type="Google" id="ProtNLM"/>
    </source>
</evidence>
<dbReference type="SUPFAM" id="SSF55811">
    <property type="entry name" value="Nudix"/>
    <property type="match status" value="1"/>
</dbReference>
<sequence length="222" mass="24376">MLEGDSTPREAPEAAGAAAGQHGFRILSETRAYNRYIQVEHRRVAYPDGREVDFDIVGHPKNSFHFVVVFAFDSASRTITVIREFAQAALPHSAVVLGLPCGGFDGGKHTSRLHAAQCELSEEAQLTGGTWHSLLPEAHPGILEGKWSRNRFTPFLCIDPVPDKTPGEKDAEEHISAQQLSVEEVRQACLAGDMLLPSMQACVSAFAWLESCHKIEHTQHVL</sequence>
<protein>
    <recommendedName>
        <fullName evidence="3">Nudix hydrolase domain-containing protein</fullName>
    </recommendedName>
</protein>
<comment type="caution">
    <text evidence="1">The sequence shown here is derived from an EMBL/GenBank/DDBJ whole genome shotgun (WGS) entry which is preliminary data.</text>
</comment>
<dbReference type="Gene3D" id="3.90.79.10">
    <property type="entry name" value="Nucleoside Triphosphate Pyrophosphohydrolase"/>
    <property type="match status" value="1"/>
</dbReference>